<dbReference type="PROSITE" id="PS50994">
    <property type="entry name" value="INTEGRASE"/>
    <property type="match status" value="1"/>
</dbReference>
<dbReference type="GO" id="GO:0015074">
    <property type="term" value="P:DNA integration"/>
    <property type="evidence" value="ECO:0007669"/>
    <property type="project" value="InterPro"/>
</dbReference>
<dbReference type="EMBL" id="CAJNDS010002628">
    <property type="protein sequence ID" value="CAE7549533.1"/>
    <property type="molecule type" value="Genomic_DNA"/>
</dbReference>
<gene>
    <name evidence="3" type="primary">RE1</name>
    <name evidence="3" type="ORF">SNAT2548_LOCUS30857</name>
</gene>
<feature type="domain" description="Integrase catalytic" evidence="2">
    <location>
        <begin position="1492"/>
        <end position="1656"/>
    </location>
</feature>
<dbReference type="PANTHER" id="PTHR37984:SF5">
    <property type="entry name" value="PROTEIN NYNRIN-LIKE"/>
    <property type="match status" value="1"/>
</dbReference>
<dbReference type="InterPro" id="IPR036397">
    <property type="entry name" value="RNaseH_sf"/>
</dbReference>
<feature type="region of interest" description="Disordered" evidence="1">
    <location>
        <begin position="1034"/>
        <end position="1056"/>
    </location>
</feature>
<name>A0A812TSK6_9DINO</name>
<proteinExistence type="predicted"/>
<keyword evidence="4" id="KW-1185">Reference proteome</keyword>
<feature type="region of interest" description="Disordered" evidence="1">
    <location>
        <begin position="1801"/>
        <end position="1821"/>
    </location>
</feature>
<organism evidence="3 4">
    <name type="scientific">Symbiodinium natans</name>
    <dbReference type="NCBI Taxonomy" id="878477"/>
    <lineage>
        <taxon>Eukaryota</taxon>
        <taxon>Sar</taxon>
        <taxon>Alveolata</taxon>
        <taxon>Dinophyceae</taxon>
        <taxon>Suessiales</taxon>
        <taxon>Symbiodiniaceae</taxon>
        <taxon>Symbiodinium</taxon>
    </lineage>
</organism>
<dbReference type="Proteomes" id="UP000604046">
    <property type="component" value="Unassembled WGS sequence"/>
</dbReference>
<comment type="caution">
    <text evidence="3">The sequence shown here is derived from an EMBL/GenBank/DDBJ whole genome shotgun (WGS) entry which is preliminary data.</text>
</comment>
<dbReference type="InterPro" id="IPR050951">
    <property type="entry name" value="Retrovirus_Pol_polyprotein"/>
</dbReference>
<dbReference type="InterPro" id="IPR012337">
    <property type="entry name" value="RNaseH-like_sf"/>
</dbReference>
<evidence type="ECO:0000256" key="1">
    <source>
        <dbReference type="SAM" id="MobiDB-lite"/>
    </source>
</evidence>
<evidence type="ECO:0000313" key="4">
    <source>
        <dbReference type="Proteomes" id="UP000604046"/>
    </source>
</evidence>
<dbReference type="PANTHER" id="PTHR37984">
    <property type="entry name" value="PROTEIN CBG26694"/>
    <property type="match status" value="1"/>
</dbReference>
<dbReference type="InterPro" id="IPR001584">
    <property type="entry name" value="Integrase_cat-core"/>
</dbReference>
<dbReference type="GO" id="GO:0003676">
    <property type="term" value="F:nucleic acid binding"/>
    <property type="evidence" value="ECO:0007669"/>
    <property type="project" value="InterPro"/>
</dbReference>
<evidence type="ECO:0000313" key="3">
    <source>
        <dbReference type="EMBL" id="CAE7549533.1"/>
    </source>
</evidence>
<dbReference type="Gene3D" id="3.30.420.10">
    <property type="entry name" value="Ribonuclease H-like superfamily/Ribonuclease H"/>
    <property type="match status" value="1"/>
</dbReference>
<dbReference type="OrthoDB" id="10058978at2759"/>
<feature type="compositionally biased region" description="Acidic residues" evidence="1">
    <location>
        <begin position="1806"/>
        <end position="1821"/>
    </location>
</feature>
<dbReference type="SUPFAM" id="SSF53098">
    <property type="entry name" value="Ribonuclease H-like"/>
    <property type="match status" value="1"/>
</dbReference>
<feature type="region of interest" description="Disordered" evidence="1">
    <location>
        <begin position="916"/>
        <end position="984"/>
    </location>
</feature>
<protein>
    <submittedName>
        <fullName evidence="3">RE1 protein</fullName>
    </submittedName>
</protein>
<feature type="compositionally biased region" description="Low complexity" evidence="1">
    <location>
        <begin position="928"/>
        <end position="945"/>
    </location>
</feature>
<accession>A0A812TSK6</accession>
<reference evidence="3" key="1">
    <citation type="submission" date="2021-02" db="EMBL/GenBank/DDBJ databases">
        <authorList>
            <person name="Dougan E. K."/>
            <person name="Rhodes N."/>
            <person name="Thang M."/>
            <person name="Chan C."/>
        </authorList>
    </citation>
    <scope>NUCLEOTIDE SEQUENCE</scope>
</reference>
<feature type="region of interest" description="Disordered" evidence="1">
    <location>
        <begin position="467"/>
        <end position="486"/>
    </location>
</feature>
<evidence type="ECO:0000259" key="2">
    <source>
        <dbReference type="PROSITE" id="PS50994"/>
    </source>
</evidence>
<sequence length="2504" mass="280604">MSGVLRRKLVKSRPGRVLDTSFIVMMISMIGGTTPGGVTGSGGERRPGETAYPLETGRATIVLKVGEAMMRMAGMAPIDKMIVILGLGAEILGRKEAMRTIGNQTRQTQMVENESVGNKVRRPMEMRVEPEDGLRNVTMDTQKEVYALNPLDYMTKEAGEEVPWQMVELSRNVTVILRVAKMDIRTSRRSDTSTGPGWSGWQYFGEGGDGFQGVATLPPTPPAAGGPRPSEKISVPVFTGEDAEELGSSARSYLRQVEAWRRMTLIPLSQQGLVLYQSLSGKAWVAAEELSVARLGTPEGVSYFIAWITSRFLDLEITRIGRAFSDFFRKLRRRQGQTIREYNTEYDRLHARLREVGCCLPEDCAAWLYLDRLQLEEAQELNLLASVGNQYNLHRLQQAAVLHDRGHRKPWETAKGPRKANVAHVTDYDSGPEAAVDDQHEDVPEDLPEEVAQAWMTYQSAKDRYRAQQKTRGFKGSVGEKGKDAEKEAKIKAIKQKSFCAGCGRRGHWHKDDECPMNKGNGGGKTEGAKESLKEIAMTTVLPADVMTLKHEHGLMGVADTACAKTVAGTQWLQTYADKLQELHGQTPQLHKECEAYRFGTGKIHYSSFFVIVRFEMGDKVVQVKTSIITGDIPLLLSRTVLGKIGMIYDVSEGTASFTKLNLKNFHLSTTASGHPAIPIIPAKAEADEVPVLGIDDLRLTAKQQYMSVCAVANEGKVLQNLLVMSDLPCARPVSLSKMNKTELLAEAVRRGLTVHRTWAPEELRAVIRECIDAEAEKDPEVQMKKVTQMTLAELREKAESLGIEVAPKASKGNIMLLIRDSLKTPATELMSFGRWKGYQYREVPNAYGRWALEEIKKSENAHPDLVRYARWWESQNVEPQHMFYTAAQGSSMMPSPYPKNHQSWPMGEAMSQVVQASSSGLEARVPSSAESASWEAVSTASTKNRNGKGGNKAGSSTSSTPNPKRRNEGMEETEAQNTMESEIDPAVAEEIRASETKLAVLKDKARVTGRKAPEEEYAKGYRNQHETLMASMEGESDYEAPGEREEASDGSSIGTDPDSFHHVLAAMIEWEDYSFSTCLGLLEGAGFPEESFKMVRKHMTGECQSGPELEQASITFGMFSHGGGGIWLQQDGVEEEQVNDPTNDIVWKQDAGKAWIPGKFYNTRNQFLMFDPHYKHATQGWSGERWGLAYHTVRGLVQAGNEVKKCLKNCGFPFEANLKKGKIEKNKAAKPSKSVRNKIFNTAGKLSVMMASLMMATGSITAEAGGPVAEYDPIVMMELGGVEGTIEAVDLGKAVIEPMSWEHLKEPEKQENAHHFVVGASPKELRIHLRDMPNMVQEFVKDLIGEQLEEGGDVVLRGQDVPTWIKEFEEYKRYESVEEDDAWIVVSKPKKGAVMMKGRERPHEVCTVEVGADGNAGRRRQEASGISFDESVPQHVQSALRRLHQNLGHPRKEDLLRHLRLAGCEDHIIKAVKGMHCETCKTTQGPGIARGTTLPRLLDFNSCVGVDIFYVHDIRDKKHAFLSMVDWATTYHVVKHLEKETGEDVERAFNDAWLNVFGPPASLSLDLDGKVQGGLARLCDWHSMKVKDVAAQAHWQAGVTERQGGWFKAIWDRVVQELSVEDEEVVLAATMVCGAKNDLRRRCGHSPTQWVFGRSPRVPSELADPDGGEAVTWDLTLDSKFQRSTAIRASARIAFHQAQGDDRLRKGLMQRSRAARAAYDVGDPVHYWHQPKDRRRARWIGPAVVVGKQGSSYWVSRNGRCRLTAPEHLRATGAEELGEFLTMKGVKREVEKLLSMDIDDPKIYEEEEEEERPRDEEEDWMAEYEPSIPAAEEEDREPVQLDMEIDEEIFEEEQGLPEPRRRLKRKTRPEALTVDNNIGEVMLTRKELTKRGQAKRQEKELLWKEIPDHAKEKFKQAEQAQWDEHLSFDALQPLDTETSNRVKATYSEERILRCRWAYKDKNWAARCNGQEVEWKCKSRLVTGGHKDPDLGVQELTTDAPTLSRTGFMCMMQRLANGLELNDKNKEKWSVAAGDIRCAFLTGGYLSRDNPLFLHQPPTGFPGMLPGQLVKIKKNIFGLATSPHEWWQNLQEGILTVEIEWENKKYKFEPCPLDPCVFMLREKAGETFRGRPIGYVGSHVDDLLVIAARRLNRLIQKKLSDAFPVDDWIEDSLDYLGSEMTCGDSEVPKGRKDEEWADAEMIADNRSLIGALSWLSAQTRPDLTCSVSLAQQLQKCPTVGDIKFSNLISARAVKYKNYGLTFKPVPYEDMIFLAYHDAGWANAYEGEYDEPGFELSTEDRQAGLQRDVTDSMKDRKARKQNSRVASQLGQLVMFAEKKCLTEVGGKASIADWKSRAGQRVCRSTFGAETQACVEGMEGAQFVRSFFETVVTGEMTKVEDTKKNVMCLSDCRSLFDHLHKEGIPKVPSDRRLAIDLAALRQAMRWEKWSAKLPLAWVPSSLQMGDILTKPQDGADWWSMVRARLSAIRVKTAVAGLRQRNFDKSP</sequence>